<dbReference type="PANTHER" id="PTHR12697:SF5">
    <property type="entry name" value="DEOXYHYPUSINE HYDROXYLASE"/>
    <property type="match status" value="1"/>
</dbReference>
<dbReference type="AlphaFoldDB" id="A9WJQ2"/>
<dbReference type="GO" id="GO:0016829">
    <property type="term" value="F:lyase activity"/>
    <property type="evidence" value="ECO:0007669"/>
    <property type="project" value="UniProtKB-KW"/>
</dbReference>
<dbReference type="InterPro" id="IPR011989">
    <property type="entry name" value="ARM-like"/>
</dbReference>
<dbReference type="InterPro" id="IPR027417">
    <property type="entry name" value="P-loop_NTPase"/>
</dbReference>
<dbReference type="SMART" id="SM00567">
    <property type="entry name" value="EZ_HEAT"/>
    <property type="match status" value="7"/>
</dbReference>
<sequence length="1227" mass="133290">MSERSAKRPELHFVPRALRDIFLPRRLPREVRSTIEQWLDAEPLHRVLPGALDLPFAIDLEPASILADTRHLALLGPPASGRSLALAQIAHRWLAGQTTVPLIRLLLSEIDTPSLTPRAIVVRTLARRNLAPNPLEHNLPCLLLVDDWEDLPLARRSIWQRFLTSLSERWPQARAVITLPPGELWPGFRHHALTPLPSELLSSWLQALFPHTDTQTLLPLFERDPLILLRERPAELIMLALTQPLSGWPVSRAALYERIAAFAAPILATSNDQAGWRIGYSAYRAYQQALTLAAQPQLDATSIRNAGTQWRALCLPLTFGIIPDPQPLITALAEANIPTGERLFLIARALRERPRLDPALSRPILEELCQYGGEALNTLVPALPIILIDIGRTQPAQVNTLLERIVGQLAPTAAITLLTDLLDAGDAPPALRWQAIDLLCQRRTLPPPLPPHTDLIGQAGRCLLAVVHNDTLSWLAHPSLQLGLRLLLSGAAGEERQQTIAHHLLHHLDLPPSVRALAPAALPLADLVQAAADPMAEVRQAARSVWLRSGHVDQLARFVTQPHQPWVARDEALTDLAAHPAGATFLAGFALSQRLTLDLRLRAIRLLHRLSNGLSLLKRLLQTETEPVIVRAAAAYQLTHYPQAVSVLTPFLSPHHPPLLRRAAGYALGQIAAQNHPAAVAARTALIQHLHQPDIDTGFTITIITAPGLCGSRQALSALGHLITPTFGVQLLDAWLSALPALIGPVEQWFQEADDIRRAVLADLFITSGTTIDNGNNLLDRPSALIALQVLQIRSAAVRAINLIGRQQPALEPAVRALFDVTLLDSSAPRPFADLLGIYATNDLVHIARNAADDPLLRSAALNTIAERPDGTQALIQLASQADTNLACAALDQVRPPFSAETIEILLTMAGAEHSEPIRFMALHVLGRGADPSTTPQLMNIVNNDQESPALRAAALDAVASAPIDRVIELMTTQPDPLRSAALRALSRSDRPAPINLLHRMAFDADRACGLAAVNALATQIDTAAPILMRIIRSHPDLTIRLAAAAALRDMAGPEAVTVFVEGLLSPYPALQTQAFALLAAADPQHPLLRQLIIDPKMPDILRLLALQHLCTVAPTDAMIREIACDTSTSERLRCFAIRALAQQTDKETIACLAQLANEPGEQSLAIRYAAITALTQQCQDFNTCARSALTTLATSPIPEVALWAGTALLDCLTLPISVDAKDRLQG</sequence>
<dbReference type="SUPFAM" id="SSF52540">
    <property type="entry name" value="P-loop containing nucleoside triphosphate hydrolases"/>
    <property type="match status" value="1"/>
</dbReference>
<dbReference type="Gene3D" id="1.25.10.10">
    <property type="entry name" value="Leucine-rich Repeat Variant"/>
    <property type="match status" value="3"/>
</dbReference>
<reference evidence="2" key="1">
    <citation type="journal article" date="2011" name="BMC Genomics">
        <title>Complete genome sequence of the filamentous anoxygenic phototrophic bacterium Chloroflexus aurantiacus.</title>
        <authorList>
            <person name="Tang K.H."/>
            <person name="Barry K."/>
            <person name="Chertkov O."/>
            <person name="Dalin E."/>
            <person name="Han C.S."/>
            <person name="Hauser L.J."/>
            <person name="Honchak B.M."/>
            <person name="Karbach L.E."/>
            <person name="Land M.L."/>
            <person name="Lapidus A."/>
            <person name="Larimer F.W."/>
            <person name="Mikhailova N."/>
            <person name="Pitluck S."/>
            <person name="Pierson B.K."/>
            <person name="Blankenship R.E."/>
        </authorList>
    </citation>
    <scope>NUCLEOTIDE SEQUENCE [LARGE SCALE GENOMIC DNA]</scope>
    <source>
        <strain evidence="2">ATCC 29366 / DSM 635 / J-10-fl</strain>
    </source>
</reference>
<dbReference type="SUPFAM" id="SSF48371">
    <property type="entry name" value="ARM repeat"/>
    <property type="match status" value="2"/>
</dbReference>
<dbReference type="EnsemblBacteria" id="ABY36518">
    <property type="protein sequence ID" value="ABY36518"/>
    <property type="gene ID" value="Caur_3332"/>
</dbReference>
<gene>
    <name evidence="1" type="ordered locus">Caur_3332</name>
</gene>
<proteinExistence type="predicted"/>
<dbReference type="Proteomes" id="UP000002008">
    <property type="component" value="Chromosome"/>
</dbReference>
<keyword evidence="1" id="KW-0456">Lyase</keyword>
<accession>A9WJQ2</accession>
<dbReference type="STRING" id="324602.Caur_3332"/>
<name>A9WJQ2_CHLAA</name>
<organism evidence="1 2">
    <name type="scientific">Chloroflexus aurantiacus (strain ATCC 29366 / DSM 635 / J-10-fl)</name>
    <dbReference type="NCBI Taxonomy" id="324602"/>
    <lineage>
        <taxon>Bacteria</taxon>
        <taxon>Bacillati</taxon>
        <taxon>Chloroflexota</taxon>
        <taxon>Chloroflexia</taxon>
        <taxon>Chloroflexales</taxon>
        <taxon>Chloroflexineae</taxon>
        <taxon>Chloroflexaceae</taxon>
        <taxon>Chloroflexus</taxon>
    </lineage>
</organism>
<dbReference type="InParanoid" id="A9WJQ2"/>
<keyword evidence="2" id="KW-1185">Reference proteome</keyword>
<dbReference type="InterPro" id="IPR016024">
    <property type="entry name" value="ARM-type_fold"/>
</dbReference>
<dbReference type="PATRIC" id="fig|324602.8.peg.3751"/>
<dbReference type="KEGG" id="cau:Caur_3332"/>
<dbReference type="PANTHER" id="PTHR12697">
    <property type="entry name" value="PBS LYASE HEAT-LIKE PROTEIN"/>
    <property type="match status" value="1"/>
</dbReference>
<dbReference type="Pfam" id="PF13646">
    <property type="entry name" value="HEAT_2"/>
    <property type="match status" value="1"/>
</dbReference>
<evidence type="ECO:0000313" key="1">
    <source>
        <dbReference type="EMBL" id="ABY36518.1"/>
    </source>
</evidence>
<dbReference type="HOGENOM" id="CLU_268510_0_0_0"/>
<dbReference type="eggNOG" id="COG5635">
    <property type="taxonomic scope" value="Bacteria"/>
</dbReference>
<dbReference type="RefSeq" id="WP_012259171.1">
    <property type="nucleotide sequence ID" value="NC_010175.1"/>
</dbReference>
<protein>
    <submittedName>
        <fullName evidence="1">PBS lyase HEAT domain protein repeat-containing protein</fullName>
    </submittedName>
</protein>
<dbReference type="GO" id="GO:0016491">
    <property type="term" value="F:oxidoreductase activity"/>
    <property type="evidence" value="ECO:0000318"/>
    <property type="project" value="GO_Central"/>
</dbReference>
<dbReference type="EMBL" id="CP000909">
    <property type="protein sequence ID" value="ABY36518.1"/>
    <property type="molecule type" value="Genomic_DNA"/>
</dbReference>
<dbReference type="eggNOG" id="COG1413">
    <property type="taxonomic scope" value="Bacteria"/>
</dbReference>
<dbReference type="InterPro" id="IPR004155">
    <property type="entry name" value="PBS_lyase_HEAT"/>
</dbReference>
<evidence type="ECO:0000313" key="2">
    <source>
        <dbReference type="Proteomes" id="UP000002008"/>
    </source>
</evidence>